<accession>A0A937UUQ6</accession>
<dbReference type="AlphaFoldDB" id="A0A937UUQ6"/>
<evidence type="ECO:0000313" key="3">
    <source>
        <dbReference type="Proteomes" id="UP000604475"/>
    </source>
</evidence>
<feature type="region of interest" description="Disordered" evidence="1">
    <location>
        <begin position="1"/>
        <end position="47"/>
    </location>
</feature>
<proteinExistence type="predicted"/>
<evidence type="ECO:0000313" key="2">
    <source>
        <dbReference type="EMBL" id="MBL7631426.1"/>
    </source>
</evidence>
<evidence type="ECO:0000256" key="1">
    <source>
        <dbReference type="SAM" id="MobiDB-lite"/>
    </source>
</evidence>
<comment type="caution">
    <text evidence="2">The sequence shown here is derived from an EMBL/GenBank/DDBJ whole genome shotgun (WGS) entry which is preliminary data.</text>
</comment>
<dbReference type="RefSeq" id="WP_203006530.1">
    <property type="nucleotide sequence ID" value="NZ_JADWYU010000093.1"/>
</dbReference>
<feature type="compositionally biased region" description="Low complexity" evidence="1">
    <location>
        <begin position="21"/>
        <end position="38"/>
    </location>
</feature>
<dbReference type="EMBL" id="JAEACQ010000271">
    <property type="protein sequence ID" value="MBL7631426.1"/>
    <property type="molecule type" value="Genomic_DNA"/>
</dbReference>
<sequence length="203" mass="21159">MNYVLTKGPDTGNLVDETPLSSATATGSPSSSPSPSSGVPDWNTIGSCVDLEPSVAQGEPSDSADGPLLVSRDDLIAVRSHAEIHTPDDVRRGALWLTQPGLAECMREGMLAQLAAGSPDQPGRVADVSETKSLTGFPGATSGLRLAVREPAEDGGDAIYLDIFSVNVGRVESTLLVLRAGAEPDPDFERDLVKHLASKAARQ</sequence>
<reference evidence="2" key="1">
    <citation type="submission" date="2020-12" db="EMBL/GenBank/DDBJ databases">
        <title>Genomic characterization of non-nitrogen-fixing Frankia strains.</title>
        <authorList>
            <person name="Carlos-Shanley C."/>
            <person name="Guerra T."/>
            <person name="Hahn D."/>
        </authorList>
    </citation>
    <scope>NUCLEOTIDE SEQUENCE</scope>
    <source>
        <strain evidence="2">CN6</strain>
    </source>
</reference>
<gene>
    <name evidence="2" type="ORF">I7412_30565</name>
</gene>
<keyword evidence="3" id="KW-1185">Reference proteome</keyword>
<organism evidence="2 3">
    <name type="scientific">Frankia nepalensis</name>
    <dbReference type="NCBI Taxonomy" id="1836974"/>
    <lineage>
        <taxon>Bacteria</taxon>
        <taxon>Bacillati</taxon>
        <taxon>Actinomycetota</taxon>
        <taxon>Actinomycetes</taxon>
        <taxon>Frankiales</taxon>
        <taxon>Frankiaceae</taxon>
        <taxon>Frankia</taxon>
    </lineage>
</organism>
<protein>
    <submittedName>
        <fullName evidence="2">Uncharacterized protein</fullName>
    </submittedName>
</protein>
<dbReference type="Proteomes" id="UP000604475">
    <property type="component" value="Unassembled WGS sequence"/>
</dbReference>
<name>A0A937UUQ6_9ACTN</name>